<keyword evidence="1" id="KW-1133">Transmembrane helix</keyword>
<dbReference type="GO" id="GO:0016740">
    <property type="term" value="F:transferase activity"/>
    <property type="evidence" value="ECO:0007669"/>
    <property type="project" value="UniProtKB-KW"/>
</dbReference>
<protein>
    <submittedName>
        <fullName evidence="3">Glycosyltransferase family 2 protein</fullName>
    </submittedName>
</protein>
<evidence type="ECO:0000313" key="4">
    <source>
        <dbReference type="Proteomes" id="UP000298517"/>
    </source>
</evidence>
<dbReference type="InterPro" id="IPR029044">
    <property type="entry name" value="Nucleotide-diphossugar_trans"/>
</dbReference>
<dbReference type="PANTHER" id="PTHR43685:SF3">
    <property type="entry name" value="SLR2126 PROTEIN"/>
    <property type="match status" value="1"/>
</dbReference>
<feature type="domain" description="Glycosyltransferase 2-like" evidence="2">
    <location>
        <begin position="153"/>
        <end position="275"/>
    </location>
</feature>
<dbReference type="PANTHER" id="PTHR43685">
    <property type="entry name" value="GLYCOSYLTRANSFERASE"/>
    <property type="match status" value="1"/>
</dbReference>
<organism evidence="3 4">
    <name type="scientific">Gramella jeungdoensis</name>
    <dbReference type="NCBI Taxonomy" id="708091"/>
    <lineage>
        <taxon>Bacteria</taxon>
        <taxon>Pseudomonadati</taxon>
        <taxon>Bacteroidota</taxon>
        <taxon>Flavobacteriia</taxon>
        <taxon>Flavobacteriales</taxon>
        <taxon>Flavobacteriaceae</taxon>
        <taxon>Christiangramia</taxon>
    </lineage>
</organism>
<gene>
    <name evidence="3" type="ORF">E2488_01695</name>
</gene>
<dbReference type="EMBL" id="SNQI01000001">
    <property type="protein sequence ID" value="TEW76589.1"/>
    <property type="molecule type" value="Genomic_DNA"/>
</dbReference>
<dbReference type="Proteomes" id="UP000298517">
    <property type="component" value="Unassembled WGS sequence"/>
</dbReference>
<dbReference type="InterPro" id="IPR050834">
    <property type="entry name" value="Glycosyltransf_2"/>
</dbReference>
<sequence>MLFKFLKYVSPTNYFNLKRNNNTIVFPDWDALPKNIQAQIKLNKAYSNIEISKLDAGYQAVQKGYIGTTKTINFKVQIPIEDEYRFIRTYFNKLWVYYTLLWRLITLHNPFKELQAFLKTKNVRQVNVFKEYISYFEWNNFKGELLKQQPKVSVIIPTLNRYAYLKDVLYDLEKQDYTNFEVIVVDQSEPFNESFYKQFKLSLNIIHQKEKALWLARNTAIKISNAEFLLLFDDDSRVAPDWIANHLKCIDFFNAEISSGTSISVVGAKVPESYRYFKVSEQLDTGNVLIKRQVFKTIGLFDRQFEKQRMGDGEFGLRAFLAGFLNISNPTAERLHLKVATGGLRQMGSWDGFRPKRWFAPRPIPSVVYLFRTYFGNTLTRYALLKAVPPSLISYKYKGNVKMMLLGYMLSVLLFPLVLFQVLKSWKLATIKLKRGAKIEIL</sequence>
<dbReference type="InterPro" id="IPR001173">
    <property type="entry name" value="Glyco_trans_2-like"/>
</dbReference>
<evidence type="ECO:0000313" key="3">
    <source>
        <dbReference type="EMBL" id="TEW76589.1"/>
    </source>
</evidence>
<dbReference type="Pfam" id="PF00535">
    <property type="entry name" value="Glycos_transf_2"/>
    <property type="match status" value="1"/>
</dbReference>
<dbReference type="CDD" id="cd00761">
    <property type="entry name" value="Glyco_tranf_GTA_type"/>
    <property type="match status" value="1"/>
</dbReference>
<keyword evidence="3" id="KW-0808">Transferase</keyword>
<keyword evidence="4" id="KW-1185">Reference proteome</keyword>
<keyword evidence="1" id="KW-0812">Transmembrane</keyword>
<name>A0A4Y8AVT0_9FLAO</name>
<dbReference type="OrthoDB" id="1326385at2"/>
<dbReference type="AlphaFoldDB" id="A0A4Y8AVT0"/>
<dbReference type="RefSeq" id="WP_134246601.1">
    <property type="nucleotide sequence ID" value="NZ_SNQI01000001.1"/>
</dbReference>
<accession>A0A4Y8AVT0</accession>
<dbReference type="SUPFAM" id="SSF53448">
    <property type="entry name" value="Nucleotide-diphospho-sugar transferases"/>
    <property type="match status" value="1"/>
</dbReference>
<proteinExistence type="predicted"/>
<feature type="transmembrane region" description="Helical" evidence="1">
    <location>
        <begin position="403"/>
        <end position="423"/>
    </location>
</feature>
<comment type="caution">
    <text evidence="3">The sequence shown here is derived from an EMBL/GenBank/DDBJ whole genome shotgun (WGS) entry which is preliminary data.</text>
</comment>
<evidence type="ECO:0000256" key="1">
    <source>
        <dbReference type="SAM" id="Phobius"/>
    </source>
</evidence>
<evidence type="ECO:0000259" key="2">
    <source>
        <dbReference type="Pfam" id="PF00535"/>
    </source>
</evidence>
<reference evidence="3 4" key="1">
    <citation type="journal article" date="2011" name="J. Microbiol.">
        <title>Gramella jeungdoensis sp. nov., isolated from a solar saltern in Korea.</title>
        <authorList>
            <person name="Joung Y."/>
            <person name="Kim H."/>
            <person name="Jang T."/>
            <person name="Ahn T.S."/>
            <person name="Joh K."/>
        </authorList>
    </citation>
    <scope>NUCLEOTIDE SEQUENCE [LARGE SCALE GENOMIC DNA]</scope>
    <source>
        <strain evidence="3 4">KCTC 23123</strain>
    </source>
</reference>
<dbReference type="Gene3D" id="3.90.550.10">
    <property type="entry name" value="Spore Coat Polysaccharide Biosynthesis Protein SpsA, Chain A"/>
    <property type="match status" value="1"/>
</dbReference>
<keyword evidence="1" id="KW-0472">Membrane</keyword>